<evidence type="ECO:0000313" key="2">
    <source>
        <dbReference type="WBParaSite" id="RSKR_0000081000.1"/>
    </source>
</evidence>
<protein>
    <submittedName>
        <fullName evidence="2">Secreted protein</fullName>
    </submittedName>
</protein>
<dbReference type="WBParaSite" id="RSKR_0000081000.1">
    <property type="protein sequence ID" value="RSKR_0000081000.1"/>
    <property type="gene ID" value="RSKR_0000081000"/>
</dbReference>
<name>A0AC35TI36_9BILA</name>
<organism evidence="1 2">
    <name type="scientific">Rhabditophanes sp. KR3021</name>
    <dbReference type="NCBI Taxonomy" id="114890"/>
    <lineage>
        <taxon>Eukaryota</taxon>
        <taxon>Metazoa</taxon>
        <taxon>Ecdysozoa</taxon>
        <taxon>Nematoda</taxon>
        <taxon>Chromadorea</taxon>
        <taxon>Rhabditida</taxon>
        <taxon>Tylenchina</taxon>
        <taxon>Panagrolaimomorpha</taxon>
        <taxon>Strongyloidoidea</taxon>
        <taxon>Alloionematidae</taxon>
        <taxon>Rhabditophanes</taxon>
    </lineage>
</organism>
<sequence length="236" mass="25371">MKFIFFLTVALVVSAKGSFIEDIFNLPTDVLSVIPLTNDSTSPVYCNDAALSFCQYQFDVAAGIATTNTWRTGNDFLKAILTVLGNSDVGGLLKVCQARQAFNDCLGSQYSACVNTYHLIGETNAGENIGDAYTYVATYAELDFICNEGLGIAISSWKQLSALDGSKAALACHAIFQTGMATNPGNMCGYADQYAKCLQGVFNTRAGFGDGWWKCELIRNGFAKYCSNTCTLTSSP</sequence>
<proteinExistence type="predicted"/>
<evidence type="ECO:0000313" key="1">
    <source>
        <dbReference type="Proteomes" id="UP000095286"/>
    </source>
</evidence>
<accession>A0AC35TI36</accession>
<dbReference type="Proteomes" id="UP000095286">
    <property type="component" value="Unplaced"/>
</dbReference>
<reference evidence="2" key="1">
    <citation type="submission" date="2016-11" db="UniProtKB">
        <authorList>
            <consortium name="WormBaseParasite"/>
        </authorList>
    </citation>
    <scope>IDENTIFICATION</scope>
    <source>
        <strain evidence="2">KR3021</strain>
    </source>
</reference>